<keyword evidence="2" id="KW-0539">Nucleus</keyword>
<evidence type="ECO:0000313" key="7">
    <source>
        <dbReference type="Proteomes" id="UP000019384"/>
    </source>
</evidence>
<evidence type="ECO:0000256" key="3">
    <source>
        <dbReference type="ARBA" id="ARBA00038335"/>
    </source>
</evidence>
<dbReference type="EMBL" id="HG793130">
    <property type="protein sequence ID" value="CDK29198.1"/>
    <property type="molecule type" value="Genomic_DNA"/>
</dbReference>
<proteinExistence type="inferred from homology"/>
<dbReference type="Pfam" id="PF04003">
    <property type="entry name" value="Utp12"/>
    <property type="match status" value="1"/>
</dbReference>
<dbReference type="InterPro" id="IPR052414">
    <property type="entry name" value="U3_snoRNA-assoc_WDR"/>
</dbReference>
<evidence type="ECO:0000313" key="6">
    <source>
        <dbReference type="EMBL" id="CDK29198.1"/>
    </source>
</evidence>
<dbReference type="HOGENOM" id="CLU_023936_0_0_1"/>
<evidence type="ECO:0000256" key="2">
    <source>
        <dbReference type="ARBA" id="ARBA00023242"/>
    </source>
</evidence>
<dbReference type="SUPFAM" id="SSF50978">
    <property type="entry name" value="WD40 repeat-like"/>
    <property type="match status" value="1"/>
</dbReference>
<sequence>MSTDRTLLASAFDPLGLYLASAVLDLDAHKVRVQPVDPTAADSNSTIFVLEKEQRLQCLSWVSLGLSTSLKKQKKGKTSIESRAIAIGLTNGNTVLYSPTLNSVVATLTSPSGMGVANFHFSTYTGTGFTADFSGTIHEWDLSSFSLIRSFTIANDSGVRIVSTTNLNGKVHILAASESVYLTALETPVDVITTFPGHVSEIHTVLPISDSLFLTSAKDDRFINCYSLKSGSTSPEIILVASDPIWSVAHEKNDHGMDLCVAITDTGKMEIFNDPTKPPAKDISKLSKRNRHIMRSKKSNVVLTLSRPLDKNPSLESLPIQAVTISARQVIISWLEEAVIPFFDKLAWWKEDAEGLKSFGFTENVELVKERPNLKHTDHRLYGHDVAASKAYNEAHAVVISGDQYQDLSDDETDTQTLSEKLEALNKSTQQSNGLSGKSKKAMNAGTLTVVLTQALSSNDHTLLESVINNKDDWIIRNTIAKLSPSLVVTLLNRLSERIARNYNRQGALNVWIKWIMIIHGGYLNNYPSLTADLSTLHSTLNRRANTLDRLLELKGKVSLVLDSIQLKREILHGSTDRYDFEESDEDEVEYVEELDDAHLLEDDDISMSEGDEQLSSAPESDSESEDDEEQDNSVDSDEEEAVQLVGDQISIGSDKDEE</sequence>
<reference evidence="6" key="1">
    <citation type="submission" date="2013-12" db="EMBL/GenBank/DDBJ databases">
        <authorList>
            <person name="Genoscope - CEA"/>
        </authorList>
    </citation>
    <scope>NUCLEOTIDE SEQUENCE</scope>
    <source>
        <strain evidence="6">CBS 1993</strain>
    </source>
</reference>
<gene>
    <name evidence="6" type="ORF">KUCA_T00005186001</name>
</gene>
<feature type="compositionally biased region" description="Acidic residues" evidence="4">
    <location>
        <begin position="621"/>
        <end position="642"/>
    </location>
</feature>
<organism evidence="6 7">
    <name type="scientific">Kuraishia capsulata CBS 1993</name>
    <dbReference type="NCBI Taxonomy" id="1382522"/>
    <lineage>
        <taxon>Eukaryota</taxon>
        <taxon>Fungi</taxon>
        <taxon>Dikarya</taxon>
        <taxon>Ascomycota</taxon>
        <taxon>Saccharomycotina</taxon>
        <taxon>Pichiomycetes</taxon>
        <taxon>Pichiales</taxon>
        <taxon>Pichiaceae</taxon>
        <taxon>Kuraishia</taxon>
    </lineage>
</organism>
<dbReference type="InterPro" id="IPR015943">
    <property type="entry name" value="WD40/YVTN_repeat-like_dom_sf"/>
</dbReference>
<protein>
    <recommendedName>
        <fullName evidence="5">Small-subunit processome Utp12 domain-containing protein</fullName>
    </recommendedName>
</protein>
<dbReference type="PANTHER" id="PTHR44267:SF1">
    <property type="entry name" value="WD REPEAT-CONTAINING PROTEIN 43"/>
    <property type="match status" value="1"/>
</dbReference>
<dbReference type="InterPro" id="IPR036322">
    <property type="entry name" value="WD40_repeat_dom_sf"/>
</dbReference>
<dbReference type="OrthoDB" id="30195at2759"/>
<feature type="compositionally biased region" description="Acidic residues" evidence="4">
    <location>
        <begin position="601"/>
        <end position="613"/>
    </location>
</feature>
<name>W6MS23_9ASCO</name>
<dbReference type="GO" id="GO:0000462">
    <property type="term" value="P:maturation of SSU-rRNA from tricistronic rRNA transcript (SSU-rRNA, 5.8S rRNA, LSU-rRNA)"/>
    <property type="evidence" value="ECO:0007669"/>
    <property type="project" value="TreeGrafter"/>
</dbReference>
<dbReference type="InterPro" id="IPR007148">
    <property type="entry name" value="SSU_processome_Utp12"/>
</dbReference>
<dbReference type="Gene3D" id="2.130.10.10">
    <property type="entry name" value="YVTN repeat-like/Quinoprotein amine dehydrogenase"/>
    <property type="match status" value="1"/>
</dbReference>
<comment type="subcellular location">
    <subcellularLocation>
        <location evidence="1">Nucleus</location>
    </subcellularLocation>
</comment>
<evidence type="ECO:0000259" key="5">
    <source>
        <dbReference type="Pfam" id="PF04003"/>
    </source>
</evidence>
<comment type="similarity">
    <text evidence="3">Belongs to the UTP5 family.</text>
</comment>
<dbReference type="Proteomes" id="UP000019384">
    <property type="component" value="Unassembled WGS sequence"/>
</dbReference>
<keyword evidence="7" id="KW-1185">Reference proteome</keyword>
<evidence type="ECO:0000256" key="4">
    <source>
        <dbReference type="SAM" id="MobiDB-lite"/>
    </source>
</evidence>
<dbReference type="RefSeq" id="XP_022461186.1">
    <property type="nucleotide sequence ID" value="XM_022600357.1"/>
</dbReference>
<feature type="domain" description="Small-subunit processome Utp12" evidence="5">
    <location>
        <begin position="459"/>
        <end position="562"/>
    </location>
</feature>
<dbReference type="PANTHER" id="PTHR44267">
    <property type="entry name" value="WD REPEAT-CONTAINING PROTEIN 43"/>
    <property type="match status" value="1"/>
</dbReference>
<dbReference type="STRING" id="1382522.W6MS23"/>
<accession>W6MS23</accession>
<feature type="region of interest" description="Disordered" evidence="4">
    <location>
        <begin position="601"/>
        <end position="659"/>
    </location>
</feature>
<dbReference type="GeneID" id="34522574"/>
<reference evidence="6" key="2">
    <citation type="submission" date="2014-02" db="EMBL/GenBank/DDBJ databases">
        <title>Complete DNA sequence of /Kuraishia capsulata/ illustrates novel genomic features among budding yeasts (/Saccharomycotina/).</title>
        <authorList>
            <person name="Morales L."/>
            <person name="Noel B."/>
            <person name="Porcel B."/>
            <person name="Marcet-Houben M."/>
            <person name="Hullo M-F."/>
            <person name="Sacerdot C."/>
            <person name="Tekaia F."/>
            <person name="Leh-Louis V."/>
            <person name="Despons L."/>
            <person name="Khanna V."/>
            <person name="Aury J-M."/>
            <person name="Barbe V."/>
            <person name="Couloux A."/>
            <person name="Labadie K."/>
            <person name="Pelletier E."/>
            <person name="Souciet J-L."/>
            <person name="Boekhout T."/>
            <person name="Gabaldon T."/>
            <person name="Wincker P."/>
            <person name="Dujon B."/>
        </authorList>
    </citation>
    <scope>NUCLEOTIDE SEQUENCE</scope>
    <source>
        <strain evidence="6">CBS 1993</strain>
    </source>
</reference>
<dbReference type="GO" id="GO:0032040">
    <property type="term" value="C:small-subunit processome"/>
    <property type="evidence" value="ECO:0007669"/>
    <property type="project" value="UniProtKB-ARBA"/>
</dbReference>
<dbReference type="AlphaFoldDB" id="W6MS23"/>
<evidence type="ECO:0000256" key="1">
    <source>
        <dbReference type="ARBA" id="ARBA00004123"/>
    </source>
</evidence>